<protein>
    <submittedName>
        <fullName evidence="2">Uncharacterized protein</fullName>
    </submittedName>
</protein>
<evidence type="ECO:0000313" key="3">
    <source>
        <dbReference type="Proteomes" id="UP000199341"/>
    </source>
</evidence>
<evidence type="ECO:0000313" key="2">
    <source>
        <dbReference type="EMBL" id="SDP40729.1"/>
    </source>
</evidence>
<feature type="compositionally biased region" description="Low complexity" evidence="1">
    <location>
        <begin position="139"/>
        <end position="150"/>
    </location>
</feature>
<dbReference type="EMBL" id="FNIE01000028">
    <property type="protein sequence ID" value="SDP40729.1"/>
    <property type="molecule type" value="Genomic_DNA"/>
</dbReference>
<name>A0A1H0SGS7_9ACTN</name>
<feature type="region of interest" description="Disordered" evidence="1">
    <location>
        <begin position="132"/>
        <end position="177"/>
    </location>
</feature>
<dbReference type="RefSeq" id="WP_093788683.1">
    <property type="nucleotide sequence ID" value="NZ_FNIE01000028.1"/>
</dbReference>
<reference evidence="2 3" key="1">
    <citation type="submission" date="2016-10" db="EMBL/GenBank/DDBJ databases">
        <authorList>
            <person name="de Groot N.N."/>
        </authorList>
    </citation>
    <scope>NUCLEOTIDE SEQUENCE [LARGE SCALE GENOMIC DNA]</scope>
    <source>
        <strain evidence="2 3">CGMCC 4.2022</strain>
    </source>
</reference>
<proteinExistence type="predicted"/>
<dbReference type="Proteomes" id="UP000199341">
    <property type="component" value="Unassembled WGS sequence"/>
</dbReference>
<accession>A0A1H0SGS7</accession>
<sequence>MEEHYGSIGEAIGAAMAHNIRLAAWRRPAAAAPVREARRAPHPNAASTSDIDIGYDDGIFAAAPRALTENAHQILHAHGFVPGPTRLVLSGHFSWEESTARATRAAEALLRAGFDVSLDPMLLSRQALDTDHAERLRRQQAAATRTSPAAGTQTADPASPTPTGPALPASNGPRRTR</sequence>
<organism evidence="2 3">
    <name type="scientific">Actinacidiphila guanduensis</name>
    <dbReference type="NCBI Taxonomy" id="310781"/>
    <lineage>
        <taxon>Bacteria</taxon>
        <taxon>Bacillati</taxon>
        <taxon>Actinomycetota</taxon>
        <taxon>Actinomycetes</taxon>
        <taxon>Kitasatosporales</taxon>
        <taxon>Streptomycetaceae</taxon>
        <taxon>Actinacidiphila</taxon>
    </lineage>
</organism>
<dbReference type="STRING" id="310781.SAMN05216259_1289"/>
<keyword evidence="3" id="KW-1185">Reference proteome</keyword>
<evidence type="ECO:0000256" key="1">
    <source>
        <dbReference type="SAM" id="MobiDB-lite"/>
    </source>
</evidence>
<gene>
    <name evidence="2" type="ORF">SAMN05216259_1289</name>
</gene>
<dbReference type="AlphaFoldDB" id="A0A1H0SGS7"/>